<gene>
    <name evidence="1" type="ORF">L6452_30991</name>
</gene>
<organism evidence="1 2">
    <name type="scientific">Arctium lappa</name>
    <name type="common">Greater burdock</name>
    <name type="synonym">Lappa major</name>
    <dbReference type="NCBI Taxonomy" id="4217"/>
    <lineage>
        <taxon>Eukaryota</taxon>
        <taxon>Viridiplantae</taxon>
        <taxon>Streptophyta</taxon>
        <taxon>Embryophyta</taxon>
        <taxon>Tracheophyta</taxon>
        <taxon>Spermatophyta</taxon>
        <taxon>Magnoliopsida</taxon>
        <taxon>eudicotyledons</taxon>
        <taxon>Gunneridae</taxon>
        <taxon>Pentapetalae</taxon>
        <taxon>asterids</taxon>
        <taxon>campanulids</taxon>
        <taxon>Asterales</taxon>
        <taxon>Asteraceae</taxon>
        <taxon>Carduoideae</taxon>
        <taxon>Cardueae</taxon>
        <taxon>Arctiinae</taxon>
        <taxon>Arctium</taxon>
    </lineage>
</organism>
<comment type="caution">
    <text evidence="1">The sequence shown here is derived from an EMBL/GenBank/DDBJ whole genome shotgun (WGS) entry which is preliminary data.</text>
</comment>
<name>A0ACB8ZK58_ARCLA</name>
<reference evidence="2" key="1">
    <citation type="journal article" date="2022" name="Mol. Ecol. Resour.">
        <title>The genomes of chicory, endive, great burdock and yacon provide insights into Asteraceae palaeo-polyploidization history and plant inulin production.</title>
        <authorList>
            <person name="Fan W."/>
            <person name="Wang S."/>
            <person name="Wang H."/>
            <person name="Wang A."/>
            <person name="Jiang F."/>
            <person name="Liu H."/>
            <person name="Zhao H."/>
            <person name="Xu D."/>
            <person name="Zhang Y."/>
        </authorList>
    </citation>
    <scope>NUCLEOTIDE SEQUENCE [LARGE SCALE GENOMIC DNA]</scope>
    <source>
        <strain evidence="2">cv. Niubang</strain>
    </source>
</reference>
<accession>A0ACB8ZK58</accession>
<dbReference type="EMBL" id="CM042056">
    <property type="protein sequence ID" value="KAI3697891.1"/>
    <property type="molecule type" value="Genomic_DNA"/>
</dbReference>
<proteinExistence type="predicted"/>
<evidence type="ECO:0000313" key="2">
    <source>
        <dbReference type="Proteomes" id="UP001055879"/>
    </source>
</evidence>
<sequence length="121" mass="13666">MIISTFRFSMYDENQKYGPTTERMGSWLHAFTGMNLLNLRRQRNSKISAGGYGLNFSEAFSIEVLKPKFILVSLGWGGSLCVHSFPPLFNLLVYVTRTFLPSSHKEVLSVRGNVSIEANQD</sequence>
<dbReference type="Proteomes" id="UP001055879">
    <property type="component" value="Linkage Group LG10"/>
</dbReference>
<keyword evidence="2" id="KW-1185">Reference proteome</keyword>
<reference evidence="1 2" key="2">
    <citation type="journal article" date="2022" name="Mol. Ecol. Resour.">
        <title>The genomes of chicory, endive, great burdock and yacon provide insights into Asteraceae paleo-polyploidization history and plant inulin production.</title>
        <authorList>
            <person name="Fan W."/>
            <person name="Wang S."/>
            <person name="Wang H."/>
            <person name="Wang A."/>
            <person name="Jiang F."/>
            <person name="Liu H."/>
            <person name="Zhao H."/>
            <person name="Xu D."/>
            <person name="Zhang Y."/>
        </authorList>
    </citation>
    <scope>NUCLEOTIDE SEQUENCE [LARGE SCALE GENOMIC DNA]</scope>
    <source>
        <strain evidence="2">cv. Niubang</strain>
    </source>
</reference>
<protein>
    <submittedName>
        <fullName evidence="1">Uncharacterized protein</fullName>
    </submittedName>
</protein>
<evidence type="ECO:0000313" key="1">
    <source>
        <dbReference type="EMBL" id="KAI3697891.1"/>
    </source>
</evidence>